<evidence type="ECO:0000256" key="1">
    <source>
        <dbReference type="SAM" id="MobiDB-lite"/>
    </source>
</evidence>
<gene>
    <name evidence="2" type="ORF">CONLIGDRAFT_717667</name>
</gene>
<dbReference type="Proteomes" id="UP000182658">
    <property type="component" value="Unassembled WGS sequence"/>
</dbReference>
<feature type="region of interest" description="Disordered" evidence="1">
    <location>
        <begin position="1"/>
        <end position="41"/>
    </location>
</feature>
<feature type="compositionally biased region" description="Basic and acidic residues" evidence="1">
    <location>
        <begin position="20"/>
        <end position="31"/>
    </location>
</feature>
<keyword evidence="3" id="KW-1185">Reference proteome</keyword>
<protein>
    <submittedName>
        <fullName evidence="2">Uncharacterized protein</fullName>
    </submittedName>
</protein>
<accession>A0A1J7IFG2</accession>
<reference evidence="2 3" key="1">
    <citation type="submission" date="2016-10" db="EMBL/GenBank/DDBJ databases">
        <title>Draft genome sequence of Coniochaeta ligniaria NRRL30616, a lignocellulolytic fungus for bioabatement of inhibitors in plant biomass hydrolysates.</title>
        <authorList>
            <consortium name="DOE Joint Genome Institute"/>
            <person name="Jimenez D.J."/>
            <person name="Hector R.E."/>
            <person name="Riley R."/>
            <person name="Sun H."/>
            <person name="Grigoriev I.V."/>
            <person name="Van Elsas J.D."/>
            <person name="Nichols N.N."/>
        </authorList>
    </citation>
    <scope>NUCLEOTIDE SEQUENCE [LARGE SCALE GENOMIC DNA]</scope>
    <source>
        <strain evidence="2 3">NRRL 30616</strain>
    </source>
</reference>
<sequence length="157" mass="17786">MSNAQGKRPRGTASPNDTMQRPRDKRQKDDAPPGIPPEGFGCPYLRHESLMLPRLRANQLIRIFREHIKDVHNRDDICTRCGRDMTRPGNELLHQFLNGQDCNLGQPDPPRHPDQGIESSKVDLSVDESWEELWATLFEGTPEASLPPSPGFQVLLQ</sequence>
<proteinExistence type="predicted"/>
<dbReference type="AlphaFoldDB" id="A0A1J7IFG2"/>
<evidence type="ECO:0000313" key="3">
    <source>
        <dbReference type="Proteomes" id="UP000182658"/>
    </source>
</evidence>
<dbReference type="EMBL" id="KV875101">
    <property type="protein sequence ID" value="OIW26019.1"/>
    <property type="molecule type" value="Genomic_DNA"/>
</dbReference>
<dbReference type="InParanoid" id="A0A1J7IFG2"/>
<organism evidence="2 3">
    <name type="scientific">Coniochaeta ligniaria NRRL 30616</name>
    <dbReference type="NCBI Taxonomy" id="1408157"/>
    <lineage>
        <taxon>Eukaryota</taxon>
        <taxon>Fungi</taxon>
        <taxon>Dikarya</taxon>
        <taxon>Ascomycota</taxon>
        <taxon>Pezizomycotina</taxon>
        <taxon>Sordariomycetes</taxon>
        <taxon>Sordariomycetidae</taxon>
        <taxon>Coniochaetales</taxon>
        <taxon>Coniochaetaceae</taxon>
        <taxon>Coniochaeta</taxon>
    </lineage>
</organism>
<name>A0A1J7IFG2_9PEZI</name>
<evidence type="ECO:0000313" key="2">
    <source>
        <dbReference type="EMBL" id="OIW26019.1"/>
    </source>
</evidence>